<evidence type="ECO:0000313" key="2">
    <source>
        <dbReference type="EMBL" id="KAG2097753.1"/>
    </source>
</evidence>
<dbReference type="EMBL" id="JABBWM010000064">
    <property type="protein sequence ID" value="KAG2097753.1"/>
    <property type="molecule type" value="Genomic_DNA"/>
</dbReference>
<evidence type="ECO:0000256" key="1">
    <source>
        <dbReference type="SAM" id="MobiDB-lite"/>
    </source>
</evidence>
<proteinExistence type="predicted"/>
<accession>A0A9P7F060</accession>
<gene>
    <name evidence="2" type="ORF">F5147DRAFT_583373</name>
</gene>
<protein>
    <submittedName>
        <fullName evidence="2">Uncharacterized protein</fullName>
    </submittedName>
</protein>
<feature type="region of interest" description="Disordered" evidence="1">
    <location>
        <begin position="569"/>
        <end position="592"/>
    </location>
</feature>
<organism evidence="2 3">
    <name type="scientific">Suillus discolor</name>
    <dbReference type="NCBI Taxonomy" id="1912936"/>
    <lineage>
        <taxon>Eukaryota</taxon>
        <taxon>Fungi</taxon>
        <taxon>Dikarya</taxon>
        <taxon>Basidiomycota</taxon>
        <taxon>Agaricomycotina</taxon>
        <taxon>Agaricomycetes</taxon>
        <taxon>Agaricomycetidae</taxon>
        <taxon>Boletales</taxon>
        <taxon>Suillineae</taxon>
        <taxon>Suillaceae</taxon>
        <taxon>Suillus</taxon>
    </lineage>
</organism>
<comment type="caution">
    <text evidence="2">The sequence shown here is derived from an EMBL/GenBank/DDBJ whole genome shotgun (WGS) entry which is preliminary data.</text>
</comment>
<evidence type="ECO:0000313" key="3">
    <source>
        <dbReference type="Proteomes" id="UP000823399"/>
    </source>
</evidence>
<dbReference type="GeneID" id="64693980"/>
<dbReference type="Pfam" id="PF18759">
    <property type="entry name" value="Plavaka"/>
    <property type="match status" value="1"/>
</dbReference>
<reference evidence="2" key="1">
    <citation type="journal article" date="2020" name="New Phytol.">
        <title>Comparative genomics reveals dynamic genome evolution in host specialist ectomycorrhizal fungi.</title>
        <authorList>
            <person name="Lofgren L.A."/>
            <person name="Nguyen N.H."/>
            <person name="Vilgalys R."/>
            <person name="Ruytinx J."/>
            <person name="Liao H.L."/>
            <person name="Branco S."/>
            <person name="Kuo A."/>
            <person name="LaButti K."/>
            <person name="Lipzen A."/>
            <person name="Andreopoulos W."/>
            <person name="Pangilinan J."/>
            <person name="Riley R."/>
            <person name="Hundley H."/>
            <person name="Na H."/>
            <person name="Barry K."/>
            <person name="Grigoriev I.V."/>
            <person name="Stajich J.E."/>
            <person name="Kennedy P.G."/>
        </authorList>
    </citation>
    <scope>NUCLEOTIDE SEQUENCE</scope>
    <source>
        <strain evidence="2">FC423</strain>
    </source>
</reference>
<keyword evidence="3" id="KW-1185">Reference proteome</keyword>
<dbReference type="Proteomes" id="UP000823399">
    <property type="component" value="Unassembled WGS sequence"/>
</dbReference>
<dbReference type="InterPro" id="IPR041078">
    <property type="entry name" value="Plavaka"/>
</dbReference>
<name>A0A9P7F060_9AGAM</name>
<dbReference type="AlphaFoldDB" id="A0A9P7F060"/>
<dbReference type="OrthoDB" id="2668026at2759"/>
<sequence length="838" mass="95146">MGEDEWAPFCDEYVPFHVDGLCLTLAAREEWGLAEWLVKSLGQTRTDEFLKLPIVTSFHNNRSFLKKVDELLHGAAWSCKKISVQGNRTDEKGEPLHEDVELWMRNPVECIKDLIGNPLFKDQMVYTPARAYTDSAGLHRVIDDMWTADWWCDMQKKVPEGATIAPIILATDKTSLSQFRGDKTAYPVYLSIGNIAKEKRRQTSARATVLIGYLPSGKLDCFTPDERSLANYRLFHHCMSLLLQPLVAAGEDGVEMVCADVLIRQVYPILAAYVADFPEQCLVACCKENRCPKCVVAADERGDPLDSPMQDPAVIKRILEKRKTGHHPAEFEEFGLRTVYALFWANLPHSNIFLAFTPNLLHQLHKGIFKDHLVKWCLDIVGEEEMDARFKAMPDYPGLRHFKKGISMVKQWTGTEHKEMQRVFVGLLAGAVPSQVLVVARALLDFSYYAQLRVHSTESLNGLESALAIFHTNKDILQQLDIRDHFNIPKLHQLSHYVQSILLFGATDGFNSELPEHLHIDFAKEVYRASNKRDYEEQMALWLQRQEAVFLRGSYLNWLLEQSQSAPTNFTRDHRYDSDSDSEMEGPNTVPVNTLPILPEQRTVHSLAKTPAYPQHSVQHLVTAHGASMFLPALKLFLRNHMPHAIIAPGLQDRFDVFRQVVITAPPNPLISESPRQWRVRATPEVLPGRGRKPGSPAKFDMALTSNGIQPRTLEGDCQKIHVNILLGMRVGQVCVIFTLPRQFGTYSRALAYIEWFTPLREPDRSSGLHQLSHSTRRLHRNAAVIHVDEIARPCHLIPRMGQAVDRGWTSVNVYESASDFYLNSFIDLDTFCMSAID</sequence>
<dbReference type="RefSeq" id="XP_041288652.1">
    <property type="nucleotide sequence ID" value="XM_041431721.1"/>
</dbReference>